<dbReference type="GeneID" id="54781076"/>
<name>A0A642UQM9_DIURU</name>
<feature type="transmembrane region" description="Helical" evidence="2">
    <location>
        <begin position="194"/>
        <end position="214"/>
    </location>
</feature>
<dbReference type="OrthoDB" id="4076669at2759"/>
<evidence type="ECO:0000313" key="4">
    <source>
        <dbReference type="Proteomes" id="UP000449547"/>
    </source>
</evidence>
<evidence type="ECO:0000256" key="2">
    <source>
        <dbReference type="SAM" id="Phobius"/>
    </source>
</evidence>
<evidence type="ECO:0000256" key="1">
    <source>
        <dbReference type="SAM" id="MobiDB-lite"/>
    </source>
</evidence>
<dbReference type="OMA" id="IMLAWLY"/>
<dbReference type="VEuPathDB" id="FungiDB:DIURU_002425"/>
<keyword evidence="2" id="KW-0472">Membrane</keyword>
<dbReference type="EMBL" id="SWFT01000067">
    <property type="protein sequence ID" value="KAA8903539.1"/>
    <property type="molecule type" value="Genomic_DNA"/>
</dbReference>
<comment type="caution">
    <text evidence="3">The sequence shown here is derived from an EMBL/GenBank/DDBJ whole genome shotgun (WGS) entry which is preliminary data.</text>
</comment>
<dbReference type="Pfam" id="PF11055">
    <property type="entry name" value="Gsf2"/>
    <property type="match status" value="1"/>
</dbReference>
<feature type="compositionally biased region" description="Basic and acidic residues" evidence="1">
    <location>
        <begin position="389"/>
        <end position="403"/>
    </location>
</feature>
<sequence>MTTVHDEEQILNDVEEAEESFLEVYIRFNADSDKDYCFQLKSTTTFKDLLNIFNMLPLALRPSVFYNRMPLGFKVSTSPGYLTEDGNFLFDANAEKIVKSVPQDEEVSKHCWPGQLILPIWEFNSFGYYAFVAFLLTWLYTDLPDFISPTPGICLTNQVAHAMIWASKYFGYTNLAVKLQRDLFEESSVTAQCFYFAFHLFKCFAIFVSLYFGIFNPIKLFRLTPGSVKLKITREELLSIGWTGTAKADINDYRDYYRDYKIKEHGGMVSAHRAGLFSKLGNLGTQLGEGEGYNTPIDQKSTLKDDLEGSKLVLNYEYFTQLGLTFAMYIQDKEGQELVDCIKQYRRYGLLHANKKLKDIVAHRKSLQPPSDNAQSILENERLERKAATQRWARGEFDKKPSDEAANPDKSIESEKVE</sequence>
<gene>
    <name evidence="3" type="ORF">DIURU_002425</name>
</gene>
<dbReference type="Proteomes" id="UP000449547">
    <property type="component" value="Unassembled WGS sequence"/>
</dbReference>
<feature type="region of interest" description="Disordered" evidence="1">
    <location>
        <begin position="389"/>
        <end position="418"/>
    </location>
</feature>
<accession>A0A642UQM9</accession>
<proteinExistence type="predicted"/>
<protein>
    <submittedName>
        <fullName evidence="3">Uncharacterized protein</fullName>
    </submittedName>
</protein>
<dbReference type="RefSeq" id="XP_034012841.1">
    <property type="nucleotide sequence ID" value="XM_034155075.1"/>
</dbReference>
<dbReference type="InterPro" id="IPR022757">
    <property type="entry name" value="Gsf2"/>
</dbReference>
<keyword evidence="4" id="KW-1185">Reference proteome</keyword>
<keyword evidence="2" id="KW-0812">Transmembrane</keyword>
<dbReference type="AlphaFoldDB" id="A0A642UQM9"/>
<keyword evidence="2" id="KW-1133">Transmembrane helix</keyword>
<reference evidence="3 4" key="1">
    <citation type="submission" date="2019-07" db="EMBL/GenBank/DDBJ databases">
        <title>Genome assembly of two rare yeast pathogens: Diutina rugosa and Trichomonascus ciferrii.</title>
        <authorList>
            <person name="Mixao V."/>
            <person name="Saus E."/>
            <person name="Hansen A."/>
            <person name="Lass-Flor C."/>
            <person name="Gabaldon T."/>
        </authorList>
    </citation>
    <scope>NUCLEOTIDE SEQUENCE [LARGE SCALE GENOMIC DNA]</scope>
    <source>
        <strain evidence="3 4">CBS 613</strain>
    </source>
</reference>
<organism evidence="3 4">
    <name type="scientific">Diutina rugosa</name>
    <name type="common">Yeast</name>
    <name type="synonym">Candida rugosa</name>
    <dbReference type="NCBI Taxonomy" id="5481"/>
    <lineage>
        <taxon>Eukaryota</taxon>
        <taxon>Fungi</taxon>
        <taxon>Dikarya</taxon>
        <taxon>Ascomycota</taxon>
        <taxon>Saccharomycotina</taxon>
        <taxon>Pichiomycetes</taxon>
        <taxon>Debaryomycetaceae</taxon>
        <taxon>Diutina</taxon>
    </lineage>
</organism>
<evidence type="ECO:0000313" key="3">
    <source>
        <dbReference type="EMBL" id="KAA8903539.1"/>
    </source>
</evidence>